<dbReference type="PANTHER" id="PTHR43037:SF1">
    <property type="entry name" value="BLL1128 PROTEIN"/>
    <property type="match status" value="1"/>
</dbReference>
<dbReference type="PANTHER" id="PTHR43037">
    <property type="entry name" value="UNNAMED PRODUCT-RELATED"/>
    <property type="match status" value="1"/>
</dbReference>
<dbReference type="GO" id="GO:0016787">
    <property type="term" value="F:hydrolase activity"/>
    <property type="evidence" value="ECO:0007669"/>
    <property type="project" value="UniProtKB-KW"/>
</dbReference>
<evidence type="ECO:0000256" key="2">
    <source>
        <dbReference type="ARBA" id="ARBA00022801"/>
    </source>
</evidence>
<proteinExistence type="predicted"/>
<accession>A0A7X1NWX7</accession>
<dbReference type="PROSITE" id="PS51257">
    <property type="entry name" value="PROKAR_LIPOPROTEIN"/>
    <property type="match status" value="1"/>
</dbReference>
<reference evidence="3 4" key="1">
    <citation type="submission" date="2019-10" db="EMBL/GenBank/DDBJ databases">
        <title>Deinococcus sp. isolated from soil.</title>
        <authorList>
            <person name="Li Y."/>
            <person name="Wang J."/>
        </authorList>
    </citation>
    <scope>NUCLEOTIDE SEQUENCE [LARGE SCALE GENOMIC DNA]</scope>
    <source>
        <strain evidence="3 4">SDU3-2</strain>
    </source>
</reference>
<keyword evidence="2" id="KW-0378">Hydrolase</keyword>
<gene>
    <name evidence="3" type="ORF">F8S09_11675</name>
</gene>
<protein>
    <submittedName>
        <fullName evidence="3">PHB depolymerase family esterase</fullName>
    </submittedName>
</protein>
<name>A0A7X1NWX7_9DEIO</name>
<keyword evidence="1" id="KW-0732">Signal</keyword>
<dbReference type="Proteomes" id="UP000484842">
    <property type="component" value="Unassembled WGS sequence"/>
</dbReference>
<dbReference type="Pfam" id="PF10503">
    <property type="entry name" value="Esterase_PHB"/>
    <property type="match status" value="1"/>
</dbReference>
<dbReference type="EMBL" id="WBSL01000005">
    <property type="protein sequence ID" value="MPY67342.1"/>
    <property type="molecule type" value="Genomic_DNA"/>
</dbReference>
<dbReference type="GO" id="GO:0005576">
    <property type="term" value="C:extracellular region"/>
    <property type="evidence" value="ECO:0007669"/>
    <property type="project" value="InterPro"/>
</dbReference>
<organism evidence="3 4">
    <name type="scientific">Deinococcus terrestris</name>
    <dbReference type="NCBI Taxonomy" id="2651870"/>
    <lineage>
        <taxon>Bacteria</taxon>
        <taxon>Thermotogati</taxon>
        <taxon>Deinococcota</taxon>
        <taxon>Deinococci</taxon>
        <taxon>Deinococcales</taxon>
        <taxon>Deinococcaceae</taxon>
        <taxon>Deinococcus</taxon>
    </lineage>
</organism>
<dbReference type="Gene3D" id="3.40.50.1820">
    <property type="entry name" value="alpha/beta hydrolase"/>
    <property type="match status" value="1"/>
</dbReference>
<dbReference type="InterPro" id="IPR050955">
    <property type="entry name" value="Plant_Biomass_Hydrol_Est"/>
</dbReference>
<dbReference type="SUPFAM" id="SSF53474">
    <property type="entry name" value="alpha/beta-Hydrolases"/>
    <property type="match status" value="1"/>
</dbReference>
<dbReference type="RefSeq" id="WP_152871676.1">
    <property type="nucleotide sequence ID" value="NZ_WBSL01000005.1"/>
</dbReference>
<evidence type="ECO:0000313" key="3">
    <source>
        <dbReference type="EMBL" id="MPY67342.1"/>
    </source>
</evidence>
<evidence type="ECO:0000256" key="1">
    <source>
        <dbReference type="ARBA" id="ARBA00022729"/>
    </source>
</evidence>
<keyword evidence="4" id="KW-1185">Reference proteome</keyword>
<dbReference type="AlphaFoldDB" id="A0A7X1NWX7"/>
<comment type="caution">
    <text evidence="3">The sequence shown here is derived from an EMBL/GenBank/DDBJ whole genome shotgun (WGS) entry which is preliminary data.</text>
</comment>
<dbReference type="InterPro" id="IPR029058">
    <property type="entry name" value="AB_hydrolase_fold"/>
</dbReference>
<evidence type="ECO:0000313" key="4">
    <source>
        <dbReference type="Proteomes" id="UP000484842"/>
    </source>
</evidence>
<dbReference type="NCBIfam" id="TIGR01840">
    <property type="entry name" value="esterase_phb"/>
    <property type="match status" value="1"/>
</dbReference>
<sequence>MNRPAALLTALLLTACGPELSRPPAVSSPAPAAGGSGLSAQATGAWVSGTYTNAYGSRFYRLWVPAGYNGSAARPLMVMLHGCTQDGYDFAAGTRMNVQADARNFLVLYPEQGSAYNGADCWNWFYDVNQRRGSGEPSLIAGMIARVKASYRVDAARVGVAGISAGGAMSSLLACTYPDHVRRVAVVAGLQYRAATTATGSVDAMRNGSLYDPNARGSACAADMGSLRRPMPTLVFHGTADSTVNPLNGTQTLAQFAQTNDLATDGVDNGNVDSVADATATATACRSYTRSDYRDSTNGSVLLRRYVVQGLGHAWPGGSTAGSYSDPCGPDATALIVDFFGF</sequence>
<dbReference type="InterPro" id="IPR010126">
    <property type="entry name" value="Esterase_phb"/>
</dbReference>